<dbReference type="SUPFAM" id="SSF53335">
    <property type="entry name" value="S-adenosyl-L-methionine-dependent methyltransferases"/>
    <property type="match status" value="1"/>
</dbReference>
<dbReference type="GO" id="GO:0032259">
    <property type="term" value="P:methylation"/>
    <property type="evidence" value="ECO:0007669"/>
    <property type="project" value="UniProtKB-KW"/>
</dbReference>
<dbReference type="CDD" id="cd02440">
    <property type="entry name" value="AdoMet_MTases"/>
    <property type="match status" value="1"/>
</dbReference>
<dbReference type="RefSeq" id="WP_109674081.1">
    <property type="nucleotide sequence ID" value="NZ_QGDT01000004.1"/>
</dbReference>
<dbReference type="Proteomes" id="UP000245880">
    <property type="component" value="Unassembled WGS sequence"/>
</dbReference>
<dbReference type="Pfam" id="PF22013">
    <property type="entry name" value="PG_1098_Fer"/>
    <property type="match status" value="1"/>
</dbReference>
<dbReference type="Gene3D" id="1.10.10.1110">
    <property type="entry name" value="Methyltransferase PG1098, N-terminal domain"/>
    <property type="match status" value="1"/>
</dbReference>
<feature type="domain" description="THUMP-like" evidence="1">
    <location>
        <begin position="332"/>
        <end position="402"/>
    </location>
</feature>
<dbReference type="InterPro" id="IPR054168">
    <property type="entry name" value="PG_1098_Fer"/>
</dbReference>
<dbReference type="Gene3D" id="3.40.50.150">
    <property type="entry name" value="Vaccinia Virus protein VP39"/>
    <property type="match status" value="1"/>
</dbReference>
<keyword evidence="3" id="KW-0808">Transferase</keyword>
<evidence type="ECO:0000259" key="2">
    <source>
        <dbReference type="Pfam" id="PF22013"/>
    </source>
</evidence>
<gene>
    <name evidence="3" type="ORF">CLV98_10455</name>
</gene>
<evidence type="ECO:0000259" key="1">
    <source>
        <dbReference type="Pfam" id="PF18096"/>
    </source>
</evidence>
<evidence type="ECO:0000313" key="4">
    <source>
        <dbReference type="Proteomes" id="UP000245880"/>
    </source>
</evidence>
<dbReference type="InterPro" id="IPR029063">
    <property type="entry name" value="SAM-dependent_MTases_sf"/>
</dbReference>
<feature type="domain" description="PG-1098 ferredoxin-like" evidence="2">
    <location>
        <begin position="288"/>
        <end position="331"/>
    </location>
</feature>
<name>A0A316B6M9_9BACT</name>
<keyword evidence="3" id="KW-0489">Methyltransferase</keyword>
<evidence type="ECO:0000313" key="3">
    <source>
        <dbReference type="EMBL" id="PWJ58197.1"/>
    </source>
</evidence>
<reference evidence="3 4" key="1">
    <citation type="submission" date="2018-03" db="EMBL/GenBank/DDBJ databases">
        <title>Genomic Encyclopedia of Archaeal and Bacterial Type Strains, Phase II (KMG-II): from individual species to whole genera.</title>
        <authorList>
            <person name="Goeker M."/>
        </authorList>
    </citation>
    <scope>NUCLEOTIDE SEQUENCE [LARGE SCALE GENOMIC DNA]</scope>
    <source>
        <strain evidence="3 4">DSM 100346</strain>
    </source>
</reference>
<dbReference type="EMBL" id="QGDT01000004">
    <property type="protein sequence ID" value="PWJ58197.1"/>
    <property type="molecule type" value="Genomic_DNA"/>
</dbReference>
<comment type="caution">
    <text evidence="3">The sequence shown here is derived from an EMBL/GenBank/DDBJ whole genome shotgun (WGS) entry which is preliminary data.</text>
</comment>
<dbReference type="AlphaFoldDB" id="A0A316B6M9"/>
<dbReference type="OrthoDB" id="1000417at2"/>
<proteinExistence type="predicted"/>
<protein>
    <submittedName>
        <fullName evidence="3">RNA cap guanine-N2 methyltransferase</fullName>
    </submittedName>
</protein>
<accession>A0A316B6M9</accession>
<keyword evidence="4" id="KW-1185">Reference proteome</keyword>
<organism evidence="3 4">
    <name type="scientific">Dyadobacter jejuensis</name>
    <dbReference type="NCBI Taxonomy" id="1082580"/>
    <lineage>
        <taxon>Bacteria</taxon>
        <taxon>Pseudomonadati</taxon>
        <taxon>Bacteroidota</taxon>
        <taxon>Cytophagia</taxon>
        <taxon>Cytophagales</taxon>
        <taxon>Spirosomataceae</taxon>
        <taxon>Dyadobacter</taxon>
    </lineage>
</organism>
<dbReference type="Pfam" id="PF18096">
    <property type="entry name" value="Thump_like"/>
    <property type="match status" value="1"/>
</dbReference>
<dbReference type="InterPro" id="IPR041497">
    <property type="entry name" value="Thump-like"/>
</dbReference>
<dbReference type="GO" id="GO:0008168">
    <property type="term" value="F:methyltransferase activity"/>
    <property type="evidence" value="ECO:0007669"/>
    <property type="project" value="UniProtKB-KW"/>
</dbReference>
<sequence length="403" mass="45072">MKTERPQAEITLTPTEKDFIQSHLTIDINELILKAHTFPHLNIRKLGQQILARQKAKKKLPEWYANDSLVFPPALSIEQASSEAAARFKASLMSGSTLLDITGGTGIDHFYMSQGFDRSYYCEINPEVSQVAAHNFNVLMATQTTVFHGDFLTFVKEFSEPVDWIYADPARRGTQKEKVVRLTDCTPDILAHLPVLFAQAPNILLKTSPLLDITGAVKALGCVSEVYAIGLGNECKELLFVLRRDTLQQDPIRKVRLLDQEGKAMASLDFNMHDEQQALIAYKDPQRYLYEPHAALLKGGAFRMLGPKFEVGKLAPSSHLYTSESLAEGFPGRSFEILEVCKPDAKELKKHLPTGQANVTIRNFPGTVNDLRKKLRLKEGGDTYLFATTLSNHKKVVLVTKKC</sequence>